<evidence type="ECO:0000256" key="1">
    <source>
        <dbReference type="SAM" id="MobiDB-lite"/>
    </source>
</evidence>
<accession>A0A0V1A0M7</accession>
<dbReference type="OrthoDB" id="10281309at2759"/>
<feature type="compositionally biased region" description="Basic and acidic residues" evidence="1">
    <location>
        <begin position="42"/>
        <end position="57"/>
    </location>
</feature>
<evidence type="ECO:0000313" key="3">
    <source>
        <dbReference type="Proteomes" id="UP000054783"/>
    </source>
</evidence>
<gene>
    <name evidence="2" type="ORF">T12_5954</name>
</gene>
<dbReference type="AlphaFoldDB" id="A0A0V1A0M7"/>
<feature type="region of interest" description="Disordered" evidence="1">
    <location>
        <begin position="31"/>
        <end position="57"/>
    </location>
</feature>
<comment type="caution">
    <text evidence="2">The sequence shown here is derived from an EMBL/GenBank/DDBJ whole genome shotgun (WGS) entry which is preliminary data.</text>
</comment>
<reference evidence="2 3" key="1">
    <citation type="submission" date="2015-01" db="EMBL/GenBank/DDBJ databases">
        <title>Evolution of Trichinella species and genotypes.</title>
        <authorList>
            <person name="Korhonen P.K."/>
            <person name="Edoardo P."/>
            <person name="Giuseppe L.R."/>
            <person name="Gasser R.B."/>
        </authorList>
    </citation>
    <scope>NUCLEOTIDE SEQUENCE [LARGE SCALE GENOMIC DNA]</scope>
    <source>
        <strain evidence="2">ISS2496</strain>
    </source>
</reference>
<dbReference type="EMBL" id="JYDQ01000053">
    <property type="protein sequence ID" value="KRY17939.1"/>
    <property type="molecule type" value="Genomic_DNA"/>
</dbReference>
<name>A0A0V1A0M7_9BILA</name>
<dbReference type="Proteomes" id="UP000054783">
    <property type="component" value="Unassembled WGS sequence"/>
</dbReference>
<sequence>MTHSMGGNHAAAAAAAAAAFSSDANITELDGCEEDEEGQLWRGDRGKTPEKEGVKCTDDIPPLPKSCCQKFTESLIRVTVCCTCFGRSIQLPVSEQYDEIDLPVAELSSGSEGVRRVNLCSKPTPVERTHG</sequence>
<evidence type="ECO:0000313" key="2">
    <source>
        <dbReference type="EMBL" id="KRY17939.1"/>
    </source>
</evidence>
<proteinExistence type="predicted"/>
<protein>
    <submittedName>
        <fullName evidence="2">Uncharacterized protein</fullName>
    </submittedName>
</protein>
<organism evidence="2 3">
    <name type="scientific">Trichinella patagoniensis</name>
    <dbReference type="NCBI Taxonomy" id="990121"/>
    <lineage>
        <taxon>Eukaryota</taxon>
        <taxon>Metazoa</taxon>
        <taxon>Ecdysozoa</taxon>
        <taxon>Nematoda</taxon>
        <taxon>Enoplea</taxon>
        <taxon>Dorylaimia</taxon>
        <taxon>Trichinellida</taxon>
        <taxon>Trichinellidae</taxon>
        <taxon>Trichinella</taxon>
    </lineage>
</organism>
<keyword evidence="3" id="KW-1185">Reference proteome</keyword>